<evidence type="ECO:0000256" key="2">
    <source>
        <dbReference type="ARBA" id="ARBA00022448"/>
    </source>
</evidence>
<reference evidence="4" key="1">
    <citation type="journal article" date="2010" name="Nature">
        <title>The Dynamic genome of Hydra.</title>
        <authorList>
            <person name="Chapman J.A."/>
            <person name="Kirkness E.F."/>
            <person name="Simakov O."/>
            <person name="Hampson S.E."/>
            <person name="Mitros T."/>
            <person name="Weinmaier T."/>
            <person name="Rattei T."/>
            <person name="Balasubramanian P.G."/>
            <person name="Borman J."/>
            <person name="Busam D."/>
            <person name="Disbennett K."/>
            <person name="Pfannkoch C."/>
            <person name="Sumin N."/>
            <person name="Sutton G."/>
            <person name="Viswanathan L."/>
            <person name="Walenz B."/>
            <person name="Goodstein D.M."/>
            <person name="Hellsten U."/>
            <person name="Kawashima T."/>
            <person name="Prochnik S.E."/>
            <person name="Putnam N.H."/>
            <person name="Shu S."/>
            <person name="Blumberg B."/>
            <person name="Dana C.E."/>
            <person name="Gee L."/>
            <person name="Kibler D.F."/>
            <person name="Law L."/>
            <person name="Lindgens D."/>
            <person name="Martinez D.E."/>
            <person name="Peng J."/>
            <person name="Wigge P.A."/>
            <person name="Bertulat B."/>
            <person name="Guder C."/>
            <person name="Nakamura Y."/>
            <person name="Ozbek S."/>
            <person name="Watanabe H."/>
            <person name="Khalturin K."/>
            <person name="Hemmrich G."/>
            <person name="Franke A."/>
            <person name="Augustin R."/>
            <person name="Fraune S."/>
            <person name="Hayakawa E."/>
            <person name="Hayakawa S."/>
            <person name="Hirose M."/>
            <person name="Hwang J."/>
            <person name="Ikeo K."/>
            <person name="Nishimiya-Fujisawa C."/>
            <person name="Ogura A."/>
            <person name="Takahashi T."/>
            <person name="Steinmetz P.R."/>
            <person name="Zhang X."/>
            <person name="Aufschnaiter R."/>
            <person name="Eder M.K."/>
            <person name="Gorny A.K."/>
            <person name="Salvenmoser W."/>
            <person name="Heimberg A.M."/>
            <person name="Wheeler B.M."/>
            <person name="Peterson K.J."/>
            <person name="Boettger A."/>
            <person name="Tischler P."/>
            <person name="Wolf A."/>
            <person name="Gojobori T."/>
            <person name="Remington K.A."/>
            <person name="Strausberg R.L."/>
            <person name="Venter J."/>
            <person name="Technau U."/>
            <person name="Hobmayer B."/>
            <person name="Bosch T.C."/>
            <person name="Holstein T.W."/>
            <person name="Fujisawa T."/>
            <person name="Bode H.R."/>
            <person name="David C.N."/>
            <person name="Rokhsar D.S."/>
            <person name="Steele R.E."/>
        </authorList>
    </citation>
    <scope>NUCLEOTIDE SEQUENCE</scope>
</reference>
<dbReference type="NCBIfam" id="NF037995">
    <property type="entry name" value="TRAP_S1"/>
    <property type="match status" value="1"/>
</dbReference>
<dbReference type="PIRSF" id="PIRSF006470">
    <property type="entry name" value="DctB"/>
    <property type="match status" value="1"/>
</dbReference>
<dbReference type="Pfam" id="PF03480">
    <property type="entry name" value="DctP"/>
    <property type="match status" value="1"/>
</dbReference>
<proteinExistence type="inferred from homology"/>
<keyword evidence="2" id="KW-0813">Transport</keyword>
<accession>C9YCD5</accession>
<dbReference type="Gene3D" id="3.40.190.170">
    <property type="entry name" value="Bacterial extracellular solute-binding protein, family 7"/>
    <property type="match status" value="1"/>
</dbReference>
<gene>
    <name evidence="4" type="primary">dctP</name>
    <name evidence="4" type="ORF">Csp_C23640</name>
</gene>
<dbReference type="PANTHER" id="PTHR33376:SF7">
    <property type="entry name" value="C4-DICARBOXYLATE-BINDING PROTEIN DCTB"/>
    <property type="match status" value="1"/>
</dbReference>
<dbReference type="EMBL" id="FN543105">
    <property type="protein sequence ID" value="CBA30456.1"/>
    <property type="molecule type" value="Genomic_DNA"/>
</dbReference>
<protein>
    <submittedName>
        <fullName evidence="4">C4-dicarboxylate-binding periplasmic protein</fullName>
    </submittedName>
</protein>
<dbReference type="GO" id="GO:0030288">
    <property type="term" value="C:outer membrane-bounded periplasmic space"/>
    <property type="evidence" value="ECO:0007669"/>
    <property type="project" value="InterPro"/>
</dbReference>
<dbReference type="GO" id="GO:0055085">
    <property type="term" value="P:transmembrane transport"/>
    <property type="evidence" value="ECO:0007669"/>
    <property type="project" value="InterPro"/>
</dbReference>
<sequence length="353" mass="38851">MWGRCTRIIATMSLFSAPALPRRRWLQAAAVAGAGLLTEHASAAAERTIRLSHVVARDTPKGMALERFRALVEERSQGRIRVQIYPQGQLYGDHDEMQALQLGAVDMVAPSLSKFGPIGFPEFELFDLPFLFDSVEAVRRLTRGKVGHTLLQGLSRQRLMGLGFFDNGFKHMSANKPLLEPRDFVGLRMRIQGSRVIAQQMRAWGAVPVTLPFSETRRALETRVVDGTENPVSNFWTQGMQAVQSDLSLTAHGYLGYAVVAHQRFWDNLPNADRRVVQGALDDALVFGNEIADAQNDKALAALHLTGAANIHNPSSAQTRLLKQASLPVHAELAARIGQDWLTTVQSALTKAA</sequence>
<dbReference type="GO" id="GO:0015740">
    <property type="term" value="P:C4-dicarboxylate transport"/>
    <property type="evidence" value="ECO:0007669"/>
    <property type="project" value="TreeGrafter"/>
</dbReference>
<dbReference type="InterPro" id="IPR018389">
    <property type="entry name" value="DctP_fam"/>
</dbReference>
<dbReference type="PANTHER" id="PTHR33376">
    <property type="match status" value="1"/>
</dbReference>
<comment type="similarity">
    <text evidence="1">Belongs to the bacterial solute-binding protein 7 family.</text>
</comment>
<dbReference type="NCBIfam" id="TIGR00787">
    <property type="entry name" value="dctP"/>
    <property type="match status" value="1"/>
</dbReference>
<dbReference type="InterPro" id="IPR038404">
    <property type="entry name" value="TRAP_DctP_sf"/>
</dbReference>
<evidence type="ECO:0000256" key="1">
    <source>
        <dbReference type="ARBA" id="ARBA00009023"/>
    </source>
</evidence>
<dbReference type="InterPro" id="IPR004682">
    <property type="entry name" value="TRAP_DctP"/>
</dbReference>
<evidence type="ECO:0000313" key="4">
    <source>
        <dbReference type="EMBL" id="CBA30456.1"/>
    </source>
</evidence>
<dbReference type="AlphaFoldDB" id="C9YCD5"/>
<evidence type="ECO:0000256" key="3">
    <source>
        <dbReference type="ARBA" id="ARBA00022729"/>
    </source>
</evidence>
<name>C9YCD5_CURXX</name>
<dbReference type="CDD" id="cd13674">
    <property type="entry name" value="PBP2_TRAP_SBP_like_1"/>
    <property type="match status" value="1"/>
</dbReference>
<keyword evidence="3" id="KW-0732">Signal</keyword>
<organism evidence="4">
    <name type="scientific">Curvibacter symbiont subsp. Hydra magnipapillata</name>
    <dbReference type="NCBI Taxonomy" id="667019"/>
    <lineage>
        <taxon>Bacteria</taxon>
        <taxon>Pseudomonadati</taxon>
        <taxon>Pseudomonadota</taxon>
        <taxon>Betaproteobacteria</taxon>
        <taxon>Burkholderiales</taxon>
        <taxon>Comamonadaceae</taxon>
        <taxon>Curvibacter</taxon>
    </lineage>
</organism>